<dbReference type="NCBIfam" id="TIGR02361">
    <property type="entry name" value="dak_ATP"/>
    <property type="match status" value="1"/>
</dbReference>
<comment type="similarity">
    <text evidence="3">Belongs to the dihydroxyacetone kinase (DAK) family.</text>
</comment>
<dbReference type="InterPro" id="IPR004006">
    <property type="entry name" value="DhaK_dom"/>
</dbReference>
<dbReference type="Proteomes" id="UP001202479">
    <property type="component" value="Unassembled WGS sequence"/>
</dbReference>
<dbReference type="GO" id="GO:0005524">
    <property type="term" value="F:ATP binding"/>
    <property type="evidence" value="ECO:0007669"/>
    <property type="project" value="UniProtKB-KW"/>
</dbReference>
<dbReference type="EMBL" id="JAHUZD010000139">
    <property type="protein sequence ID" value="KAI3402927.2"/>
    <property type="molecule type" value="Genomic_DNA"/>
</dbReference>
<dbReference type="EC" id="2.7.1.28" evidence="5"/>
<sequence length="596" mass="65012">MPLAKHWKYNDKEDIVLTQLEGLVASNPCIKLIPSEKVVFNPYSDTSKKIALISGGGAGHEPLHGGYVGENLLDAAVSGHIFASPSTKQIMAAIRTKSDKNKGTIIVVKNYTGDVLHFGLVAEKAKSEGYNVEVVTVGDDVAVGTKQNKMVGRRGLAGTALVHKVLGAATADEKADLKKVSELGRVVNDNLVTMSASLDRTSVPGKAEQDIEFNDDDEAELGLGIHNEPGTKLKPIPNIDVLIKDMFHKLVSPEDKDRHYVDFDMKNDDYVLLINNIGGTSSLELYVILEHVVKNLPFEKKPKRILVSDFVTSLNAPGFSITLLNLSNIDKKGKQFYNQEDVLQFLDTPTNAPGWKSKTYPAKCWENNKDKHVKSPMQNESLITSKLKIEPKSFEAHLIAALNNLLEAEPKITHFDTLVGDGDCGETLAAGANAILKALKDDKSFQEHLSDPIATLYRITELVEDSMGGTSGGIYSIFLTSLVQNLKNASTIDTETVADALHKALHKGLFKYTKARVGGRTLVDTLQPFIDNFYETRDLSQAVEAAKNGCEKTKSLQASFGRASYVNKEQYEAEGGIPDPGAVGLFALIEGFTNER</sequence>
<dbReference type="PROSITE" id="PS51481">
    <property type="entry name" value="DHAK"/>
    <property type="match status" value="1"/>
</dbReference>
<evidence type="ECO:0000256" key="10">
    <source>
        <dbReference type="ARBA" id="ARBA00022840"/>
    </source>
</evidence>
<evidence type="ECO:0000256" key="9">
    <source>
        <dbReference type="ARBA" id="ARBA00022798"/>
    </source>
</evidence>
<name>A0AAI9STV5_9ASCO</name>
<evidence type="ECO:0000313" key="22">
    <source>
        <dbReference type="Proteomes" id="UP001202479"/>
    </source>
</evidence>
<dbReference type="GO" id="GO:0061610">
    <property type="term" value="P:glycerol to glycerone phosphate metabolic process"/>
    <property type="evidence" value="ECO:0007669"/>
    <property type="project" value="UniProtKB-ARBA"/>
</dbReference>
<dbReference type="FunFam" id="3.30.1180.20:FF:000001">
    <property type="entry name" value="Dihydroxyacetone kinase 1"/>
    <property type="match status" value="1"/>
</dbReference>
<accession>A0AAI9STV5</accession>
<feature type="binding site" evidence="18">
    <location>
        <position position="114"/>
    </location>
    <ligand>
        <name>substrate</name>
    </ligand>
</feature>
<keyword evidence="9" id="KW-0319">Glycerol metabolism</keyword>
<evidence type="ECO:0000256" key="12">
    <source>
        <dbReference type="ARBA" id="ARBA00048898"/>
    </source>
</evidence>
<feature type="domain" description="DhaK" evidence="20">
    <location>
        <begin position="11"/>
        <end position="355"/>
    </location>
</feature>
<dbReference type="SUPFAM" id="SSF101473">
    <property type="entry name" value="DhaL-like"/>
    <property type="match status" value="1"/>
</dbReference>
<dbReference type="Gene3D" id="3.40.50.10440">
    <property type="entry name" value="Dihydroxyacetone kinase, domain 1"/>
    <property type="match status" value="1"/>
</dbReference>
<protein>
    <recommendedName>
        <fullName evidence="13">Dihydroxyacetone kinase</fullName>
        <ecNumber evidence="5">2.7.1.28</ecNumber>
        <ecNumber evidence="4">2.7.1.29</ecNumber>
    </recommendedName>
    <alternativeName>
        <fullName evidence="14">Glycerone kinase</fullName>
    </alternativeName>
    <alternativeName>
        <fullName evidence="15">Triokinase</fullName>
    </alternativeName>
    <alternativeName>
        <fullName evidence="16">Triose kinase</fullName>
    </alternativeName>
</protein>
<comment type="catalytic activity">
    <reaction evidence="11">
        <text>D-glyceraldehyde + ATP = D-glyceraldehyde 3-phosphate + ADP + H(+)</text>
        <dbReference type="Rhea" id="RHEA:13941"/>
        <dbReference type="ChEBI" id="CHEBI:15378"/>
        <dbReference type="ChEBI" id="CHEBI:17378"/>
        <dbReference type="ChEBI" id="CHEBI:30616"/>
        <dbReference type="ChEBI" id="CHEBI:59776"/>
        <dbReference type="ChEBI" id="CHEBI:456216"/>
        <dbReference type="EC" id="2.7.1.28"/>
    </reaction>
</comment>
<evidence type="ECO:0000256" key="1">
    <source>
        <dbReference type="ARBA" id="ARBA00003264"/>
    </source>
</evidence>
<evidence type="ECO:0000256" key="15">
    <source>
        <dbReference type="ARBA" id="ARBA00079901"/>
    </source>
</evidence>
<dbReference type="InterPro" id="IPR004007">
    <property type="entry name" value="DhaL_dom"/>
</dbReference>
<dbReference type="SMART" id="SM01120">
    <property type="entry name" value="Dak2"/>
    <property type="match status" value="1"/>
</dbReference>
<evidence type="ECO:0000256" key="17">
    <source>
        <dbReference type="PIRSR" id="PIRSR612734-1"/>
    </source>
</evidence>
<reference evidence="21" key="1">
    <citation type="journal article" date="2022" name="DNA Res.">
        <title>Genome analysis of five recently described species of the CUG-Ser clade uncovers Candida theae as a new hybrid lineage with pathogenic potential in the Candida parapsilosis species complex.</title>
        <authorList>
            <person name="Mixao V."/>
            <person name="Del Olmo V."/>
            <person name="Hegedusova E."/>
            <person name="Saus E."/>
            <person name="Pryszcz L."/>
            <person name="Cillingova A."/>
            <person name="Nosek J."/>
            <person name="Gabaldon T."/>
        </authorList>
    </citation>
    <scope>NUCLEOTIDE SEQUENCE</scope>
    <source>
        <strain evidence="21">CBS 10844</strain>
    </source>
</reference>
<dbReference type="Gene3D" id="1.25.40.340">
    <property type="match status" value="1"/>
</dbReference>
<feature type="active site" description="Tele-hemiaminal-histidine intermediate" evidence="17">
    <location>
        <position position="226"/>
    </location>
</feature>
<gene>
    <name evidence="21" type="ORF">KGF56_004179</name>
</gene>
<evidence type="ECO:0000256" key="14">
    <source>
        <dbReference type="ARBA" id="ARBA00075491"/>
    </source>
</evidence>
<dbReference type="Pfam" id="PF02734">
    <property type="entry name" value="Dak2"/>
    <property type="match status" value="1"/>
</dbReference>
<evidence type="ECO:0000256" key="6">
    <source>
        <dbReference type="ARBA" id="ARBA00022679"/>
    </source>
</evidence>
<dbReference type="Pfam" id="PF02733">
    <property type="entry name" value="Dak1"/>
    <property type="match status" value="1"/>
</dbReference>
<dbReference type="PROSITE" id="PS51480">
    <property type="entry name" value="DHAL"/>
    <property type="match status" value="1"/>
</dbReference>
<dbReference type="AlphaFoldDB" id="A0AAI9STV5"/>
<comment type="catalytic activity">
    <reaction evidence="12">
        <text>dihydroxyacetone + ATP = dihydroxyacetone phosphate + ADP + H(+)</text>
        <dbReference type="Rhea" id="RHEA:15773"/>
        <dbReference type="ChEBI" id="CHEBI:15378"/>
        <dbReference type="ChEBI" id="CHEBI:16016"/>
        <dbReference type="ChEBI" id="CHEBI:30616"/>
        <dbReference type="ChEBI" id="CHEBI:57642"/>
        <dbReference type="ChEBI" id="CHEBI:456216"/>
        <dbReference type="EC" id="2.7.1.29"/>
    </reaction>
</comment>
<evidence type="ECO:0000256" key="4">
    <source>
        <dbReference type="ARBA" id="ARBA00012107"/>
    </source>
</evidence>
<comment type="function">
    <text evidence="1">Catalyzes both the phosphorylation of dihydroxyacetone and of glyceraldehyde.</text>
</comment>
<feature type="binding site" evidence="18">
    <location>
        <position position="109"/>
    </location>
    <ligand>
        <name>substrate</name>
    </ligand>
</feature>
<dbReference type="GO" id="GO:0050354">
    <property type="term" value="F:triokinase activity"/>
    <property type="evidence" value="ECO:0007669"/>
    <property type="project" value="UniProtKB-EC"/>
</dbReference>
<evidence type="ECO:0000256" key="5">
    <source>
        <dbReference type="ARBA" id="ARBA00012110"/>
    </source>
</evidence>
<feature type="domain" description="DhaL" evidence="19">
    <location>
        <begin position="392"/>
        <end position="594"/>
    </location>
</feature>
<keyword evidence="10" id="KW-0067">ATP-binding</keyword>
<dbReference type="PANTHER" id="PTHR28629:SF4">
    <property type="entry name" value="TRIOKINASE_FMN CYCLASE"/>
    <property type="match status" value="1"/>
</dbReference>
<proteinExistence type="inferred from homology"/>
<evidence type="ECO:0000259" key="20">
    <source>
        <dbReference type="PROSITE" id="PS51481"/>
    </source>
</evidence>
<dbReference type="InterPro" id="IPR036117">
    <property type="entry name" value="DhaL_dom_sf"/>
</dbReference>
<comment type="pathway">
    <text evidence="2">Polyol metabolism; glycerol fermentation; glycerone phosphate from glycerol (oxidative route): step 2/2.</text>
</comment>
<dbReference type="GeneID" id="73381794"/>
<dbReference type="GO" id="GO:0004371">
    <property type="term" value="F:glycerone kinase activity"/>
    <property type="evidence" value="ECO:0007669"/>
    <property type="project" value="UniProtKB-EC"/>
</dbReference>
<dbReference type="Gene3D" id="3.30.1180.20">
    <property type="entry name" value="Dihydroxyacetone kinase, domain 2"/>
    <property type="match status" value="1"/>
</dbReference>
<evidence type="ECO:0000256" key="2">
    <source>
        <dbReference type="ARBA" id="ARBA00004778"/>
    </source>
</evidence>
<dbReference type="InterPro" id="IPR050861">
    <property type="entry name" value="Dihydroxyacetone_Kinase"/>
</dbReference>
<keyword evidence="8" id="KW-0418">Kinase</keyword>
<comment type="caution">
    <text evidence="21">The sequence shown here is derived from an EMBL/GenBank/DDBJ whole genome shotgun (WGS) entry which is preliminary data.</text>
</comment>
<evidence type="ECO:0000256" key="16">
    <source>
        <dbReference type="ARBA" id="ARBA00083754"/>
    </source>
</evidence>
<dbReference type="FunFam" id="1.25.40.340:FF:000001">
    <property type="entry name" value="Dihydroxyacetone kinase 1"/>
    <property type="match status" value="1"/>
</dbReference>
<dbReference type="GO" id="GO:0019563">
    <property type="term" value="P:glycerol catabolic process"/>
    <property type="evidence" value="ECO:0007669"/>
    <property type="project" value="TreeGrafter"/>
</dbReference>
<dbReference type="GO" id="GO:0005829">
    <property type="term" value="C:cytosol"/>
    <property type="evidence" value="ECO:0007669"/>
    <property type="project" value="TreeGrafter"/>
</dbReference>
<evidence type="ECO:0000256" key="11">
    <source>
        <dbReference type="ARBA" id="ARBA00047974"/>
    </source>
</evidence>
<evidence type="ECO:0000256" key="18">
    <source>
        <dbReference type="PIRSR" id="PIRSR612734-2"/>
    </source>
</evidence>
<keyword evidence="7" id="KW-0547">Nucleotide-binding</keyword>
<dbReference type="EC" id="2.7.1.29" evidence="4"/>
<evidence type="ECO:0000256" key="13">
    <source>
        <dbReference type="ARBA" id="ARBA00068178"/>
    </source>
</evidence>
<evidence type="ECO:0000313" key="21">
    <source>
        <dbReference type="EMBL" id="KAI3402927.2"/>
    </source>
</evidence>
<organism evidence="21 22">
    <name type="scientific">Candida oxycetoniae</name>
    <dbReference type="NCBI Taxonomy" id="497107"/>
    <lineage>
        <taxon>Eukaryota</taxon>
        <taxon>Fungi</taxon>
        <taxon>Dikarya</taxon>
        <taxon>Ascomycota</taxon>
        <taxon>Saccharomycotina</taxon>
        <taxon>Pichiomycetes</taxon>
        <taxon>Debaryomycetaceae</taxon>
        <taxon>Candida/Lodderomyces clade</taxon>
        <taxon>Candida</taxon>
    </lineage>
</organism>
<keyword evidence="22" id="KW-1185">Reference proteome</keyword>
<dbReference type="FunFam" id="3.40.50.10440:FF:000001">
    <property type="entry name" value="Dihydroxyacetone kinase, DhaK subunit"/>
    <property type="match status" value="1"/>
</dbReference>
<evidence type="ECO:0000256" key="8">
    <source>
        <dbReference type="ARBA" id="ARBA00022777"/>
    </source>
</evidence>
<dbReference type="SUPFAM" id="SSF82549">
    <property type="entry name" value="DAK1/DegV-like"/>
    <property type="match status" value="1"/>
</dbReference>
<dbReference type="RefSeq" id="XP_049178674.1">
    <property type="nucleotide sequence ID" value="XM_049325591.1"/>
</dbReference>
<feature type="binding site" evidence="18">
    <location>
        <begin position="57"/>
        <end position="60"/>
    </location>
    <ligand>
        <name>substrate</name>
    </ligand>
</feature>
<evidence type="ECO:0000259" key="19">
    <source>
        <dbReference type="PROSITE" id="PS51480"/>
    </source>
</evidence>
<keyword evidence="6" id="KW-0808">Transferase</keyword>
<dbReference type="InterPro" id="IPR012734">
    <property type="entry name" value="DhaK_ATP"/>
</dbReference>
<evidence type="ECO:0000256" key="7">
    <source>
        <dbReference type="ARBA" id="ARBA00022741"/>
    </source>
</evidence>
<dbReference type="PANTHER" id="PTHR28629">
    <property type="entry name" value="TRIOKINASE/FMN CYCLASE"/>
    <property type="match status" value="1"/>
</dbReference>
<evidence type="ECO:0000256" key="3">
    <source>
        <dbReference type="ARBA" id="ARBA00008757"/>
    </source>
</evidence>